<evidence type="ECO:0000256" key="15">
    <source>
        <dbReference type="ARBA" id="ARBA00034137"/>
    </source>
</evidence>
<evidence type="ECO:0000256" key="12">
    <source>
        <dbReference type="ARBA" id="ARBA00023136"/>
    </source>
</evidence>
<dbReference type="UniPathway" id="UPA00753"/>
<dbReference type="Proteomes" id="UP000663877">
    <property type="component" value="Unassembled WGS sequence"/>
</dbReference>
<evidence type="ECO:0000256" key="5">
    <source>
        <dbReference type="ARBA" id="ARBA00022603"/>
    </source>
</evidence>
<keyword evidence="7" id="KW-0949">S-adenosyl-L-methionine</keyword>
<dbReference type="GO" id="GO:0006656">
    <property type="term" value="P:phosphatidylcholine biosynthetic process"/>
    <property type="evidence" value="ECO:0007669"/>
    <property type="project" value="UniProtKB-UniPathway"/>
</dbReference>
<keyword evidence="8 17" id="KW-0812">Transmembrane</keyword>
<evidence type="ECO:0000313" key="20">
    <source>
        <dbReference type="Proteomes" id="UP000663832"/>
    </source>
</evidence>
<name>A0A815C1B3_9BILA</name>
<accession>A0A815C1B3</accession>
<evidence type="ECO:0000256" key="1">
    <source>
        <dbReference type="ARBA" id="ARBA00004477"/>
    </source>
</evidence>
<protein>
    <recommendedName>
        <fullName evidence="15">phosphatidyl-N-methylethanolamine N-methyltransferase</fullName>
        <ecNumber evidence="15">2.1.1.71</ecNumber>
    </recommendedName>
</protein>
<evidence type="ECO:0000256" key="4">
    <source>
        <dbReference type="ARBA" id="ARBA00022516"/>
    </source>
</evidence>
<sequence length="538" mass="60833">MLLPRNTPKNIRYIVCYLLMIWIFSFSSYRDYLIRKTIQNQPQLIISEEYSMLLKLISIAIFILGQIFVLSSFYKLGITGTFLGDYCGILMDAPVTTFPFNVLNNPMYVGSTLSFFALALYYSSPVAIDSTDVPNDTLERLRNITQMFSGRVDEHQQLQKVERFTPSEKIKNTFQKFQDIGLSNGQLEDEDNDDDDNNNDTNSQLDGIIRSKRIKKPAKEHIPYHEMAEVKDKFEKGLIDSNKPRVEKRLDVRVQSGEFEQETEPHVNKIQIETDLVAGLTSSKKQAFQQQQMENETNTMNKTIITERDALVGVATAKKAKFESGQLSDRPRISICPDEIANIVGAGLAQAKRSELLSKIDAEQQIQRSSDRFIDIDAEQGLATTRRDQLASLANSEFKSTEKSIDVTAGLATAIKEQYIADASKATSKISVPMDDIQSGMTKNRTTAFEKLDETTVKRTVDIDSELRERGVAKERVAMFKNLENGTQSSTTTTNGSGDTKLRIDAFRWHVNMCQPINGTLSKRKHPKIVGPRIFLWD</sequence>
<dbReference type="EMBL" id="CAJNOM010000780">
    <property type="protein sequence ID" value="CAF1561250.1"/>
    <property type="molecule type" value="Genomic_DNA"/>
</dbReference>
<dbReference type="GO" id="GO:0000773">
    <property type="term" value="F:phosphatidyl-N-methylethanolamine N-methyltransferase activity"/>
    <property type="evidence" value="ECO:0007669"/>
    <property type="project" value="UniProtKB-EC"/>
</dbReference>
<dbReference type="InterPro" id="IPR007318">
    <property type="entry name" value="Phopholipid_MeTrfase"/>
</dbReference>
<keyword evidence="11" id="KW-0443">Lipid metabolism</keyword>
<dbReference type="AlphaFoldDB" id="A0A815C1B3"/>
<dbReference type="OrthoDB" id="6129702at2759"/>
<dbReference type="Pfam" id="PF04191">
    <property type="entry name" value="PEMT"/>
    <property type="match status" value="1"/>
</dbReference>
<feature type="region of interest" description="Disordered" evidence="16">
    <location>
        <begin position="184"/>
        <end position="206"/>
    </location>
</feature>
<evidence type="ECO:0000313" key="21">
    <source>
        <dbReference type="Proteomes" id="UP000663877"/>
    </source>
</evidence>
<dbReference type="GO" id="GO:0032259">
    <property type="term" value="P:methylation"/>
    <property type="evidence" value="ECO:0007669"/>
    <property type="project" value="UniProtKB-KW"/>
</dbReference>
<dbReference type="EMBL" id="CAJNOI010000431">
    <property type="protein sequence ID" value="CAF1277099.1"/>
    <property type="molecule type" value="Genomic_DNA"/>
</dbReference>
<feature type="compositionally biased region" description="Acidic residues" evidence="16">
    <location>
        <begin position="187"/>
        <end position="198"/>
    </location>
</feature>
<keyword evidence="5" id="KW-0489">Methyltransferase</keyword>
<proteinExistence type="predicted"/>
<keyword evidence="9" id="KW-0256">Endoplasmic reticulum</keyword>
<evidence type="ECO:0000256" key="8">
    <source>
        <dbReference type="ARBA" id="ARBA00022692"/>
    </source>
</evidence>
<evidence type="ECO:0000256" key="2">
    <source>
        <dbReference type="ARBA" id="ARBA00004969"/>
    </source>
</evidence>
<evidence type="ECO:0000256" key="9">
    <source>
        <dbReference type="ARBA" id="ARBA00022824"/>
    </source>
</evidence>
<evidence type="ECO:0000256" key="16">
    <source>
        <dbReference type="SAM" id="MobiDB-lite"/>
    </source>
</evidence>
<comment type="pathway">
    <text evidence="2">Phospholipid metabolism; phosphatidylcholine biosynthesis.</text>
</comment>
<evidence type="ECO:0000256" key="11">
    <source>
        <dbReference type="ARBA" id="ARBA00023098"/>
    </source>
</evidence>
<gene>
    <name evidence="18" type="ORF">BJG266_LOCUS30991</name>
    <name evidence="19" type="ORF">QVE165_LOCUS47915</name>
</gene>
<dbReference type="PROSITE" id="PS51599">
    <property type="entry name" value="SAM_PEMT_PEM2"/>
    <property type="match status" value="1"/>
</dbReference>
<evidence type="ECO:0000256" key="13">
    <source>
        <dbReference type="ARBA" id="ARBA00023209"/>
    </source>
</evidence>
<evidence type="ECO:0000313" key="18">
    <source>
        <dbReference type="EMBL" id="CAF1277099.1"/>
    </source>
</evidence>
<feature type="transmembrane region" description="Helical" evidence="17">
    <location>
        <begin position="12"/>
        <end position="32"/>
    </location>
</feature>
<dbReference type="PANTHER" id="PTHR15458">
    <property type="entry name" value="PHOSPHATIDYLETHANOLAMINE N-METHYLTRANSFERASE"/>
    <property type="match status" value="1"/>
</dbReference>
<evidence type="ECO:0000313" key="19">
    <source>
        <dbReference type="EMBL" id="CAF1561250.1"/>
    </source>
</evidence>
<dbReference type="Proteomes" id="UP000663832">
    <property type="component" value="Unassembled WGS sequence"/>
</dbReference>
<keyword evidence="14" id="KW-1208">Phospholipid metabolism</keyword>
<keyword evidence="10 17" id="KW-1133">Transmembrane helix</keyword>
<keyword evidence="12 17" id="KW-0472">Membrane</keyword>
<keyword evidence="13" id="KW-0594">Phospholipid biosynthesis</keyword>
<dbReference type="PANTHER" id="PTHR15458:SF5">
    <property type="entry name" value="PHOSPHATIDYLETHANOLAMINE N-METHYLTRANSFERASE"/>
    <property type="match status" value="1"/>
</dbReference>
<feature type="transmembrane region" description="Helical" evidence="17">
    <location>
        <begin position="53"/>
        <end position="74"/>
    </location>
</feature>
<comment type="caution">
    <text evidence="18">The sequence shown here is derived from an EMBL/GenBank/DDBJ whole genome shotgun (WGS) entry which is preliminary data.</text>
</comment>
<organism evidence="18 21">
    <name type="scientific">Adineta steineri</name>
    <dbReference type="NCBI Taxonomy" id="433720"/>
    <lineage>
        <taxon>Eukaryota</taxon>
        <taxon>Metazoa</taxon>
        <taxon>Spiralia</taxon>
        <taxon>Gnathifera</taxon>
        <taxon>Rotifera</taxon>
        <taxon>Eurotatoria</taxon>
        <taxon>Bdelloidea</taxon>
        <taxon>Adinetida</taxon>
        <taxon>Adinetidae</taxon>
        <taxon>Adineta</taxon>
    </lineage>
</organism>
<evidence type="ECO:0000256" key="7">
    <source>
        <dbReference type="ARBA" id="ARBA00022691"/>
    </source>
</evidence>
<evidence type="ECO:0000256" key="10">
    <source>
        <dbReference type="ARBA" id="ARBA00022989"/>
    </source>
</evidence>
<dbReference type="GO" id="GO:0005789">
    <property type="term" value="C:endoplasmic reticulum membrane"/>
    <property type="evidence" value="ECO:0007669"/>
    <property type="project" value="UniProtKB-SubCell"/>
</dbReference>
<evidence type="ECO:0000256" key="17">
    <source>
        <dbReference type="SAM" id="Phobius"/>
    </source>
</evidence>
<reference evidence="18" key="1">
    <citation type="submission" date="2021-02" db="EMBL/GenBank/DDBJ databases">
        <authorList>
            <person name="Nowell W R."/>
        </authorList>
    </citation>
    <scope>NUCLEOTIDE SEQUENCE</scope>
</reference>
<keyword evidence="20" id="KW-1185">Reference proteome</keyword>
<dbReference type="EC" id="2.1.1.71" evidence="15"/>
<keyword evidence="4" id="KW-0444">Lipid biosynthesis</keyword>
<keyword evidence="6" id="KW-0808">Transferase</keyword>
<comment type="pathway">
    <text evidence="3">Lipid metabolism.</text>
</comment>
<evidence type="ECO:0000256" key="6">
    <source>
        <dbReference type="ARBA" id="ARBA00022679"/>
    </source>
</evidence>
<evidence type="ECO:0000256" key="3">
    <source>
        <dbReference type="ARBA" id="ARBA00005189"/>
    </source>
</evidence>
<dbReference type="InterPro" id="IPR024960">
    <property type="entry name" value="PEMT/MFAP"/>
</dbReference>
<comment type="subcellular location">
    <subcellularLocation>
        <location evidence="1">Endoplasmic reticulum membrane</location>
        <topology evidence="1">Multi-pass membrane protein</topology>
    </subcellularLocation>
</comment>
<evidence type="ECO:0000256" key="14">
    <source>
        <dbReference type="ARBA" id="ARBA00023264"/>
    </source>
</evidence>
<dbReference type="Gene3D" id="1.20.120.1630">
    <property type="match status" value="1"/>
</dbReference>